<reference evidence="3 4" key="2">
    <citation type="submission" date="2024-07" db="EMBL/GenBank/DDBJ databases">
        <authorList>
            <person name="Akdeniz Z."/>
        </authorList>
    </citation>
    <scope>NUCLEOTIDE SEQUENCE [LARGE SCALE GENOMIC DNA]</scope>
</reference>
<accession>A0AA86QH96</accession>
<proteinExistence type="predicted"/>
<name>A0AA86QH96_9EUKA</name>
<keyword evidence="1" id="KW-0175">Coiled coil</keyword>
<evidence type="ECO:0000256" key="1">
    <source>
        <dbReference type="SAM" id="Coils"/>
    </source>
</evidence>
<keyword evidence="4" id="KW-1185">Reference proteome</keyword>
<comment type="caution">
    <text evidence="2">The sequence shown here is derived from an EMBL/GenBank/DDBJ whole genome shotgun (WGS) entry which is preliminary data.</text>
</comment>
<evidence type="ECO:0000313" key="4">
    <source>
        <dbReference type="Proteomes" id="UP001642409"/>
    </source>
</evidence>
<reference evidence="2" key="1">
    <citation type="submission" date="2023-06" db="EMBL/GenBank/DDBJ databases">
        <authorList>
            <person name="Kurt Z."/>
        </authorList>
    </citation>
    <scope>NUCLEOTIDE SEQUENCE</scope>
</reference>
<dbReference type="Proteomes" id="UP001642409">
    <property type="component" value="Unassembled WGS sequence"/>
</dbReference>
<evidence type="ECO:0000313" key="3">
    <source>
        <dbReference type="EMBL" id="CAL6023830.1"/>
    </source>
</evidence>
<dbReference type="EMBL" id="CAXDID020000094">
    <property type="protein sequence ID" value="CAL6023830.1"/>
    <property type="molecule type" value="Genomic_DNA"/>
</dbReference>
<protein>
    <submittedName>
        <fullName evidence="2">Uncharacterized protein</fullName>
    </submittedName>
</protein>
<feature type="coiled-coil region" evidence="1">
    <location>
        <begin position="14"/>
        <end position="69"/>
    </location>
</feature>
<feature type="coiled-coil region" evidence="1">
    <location>
        <begin position="119"/>
        <end position="181"/>
    </location>
</feature>
<evidence type="ECO:0000313" key="2">
    <source>
        <dbReference type="EMBL" id="CAI9954573.1"/>
    </source>
</evidence>
<gene>
    <name evidence="3" type="ORF">HINF_LOCUS29324</name>
    <name evidence="2" type="ORF">HINF_LOCUS42218</name>
</gene>
<organism evidence="2">
    <name type="scientific">Hexamita inflata</name>
    <dbReference type="NCBI Taxonomy" id="28002"/>
    <lineage>
        <taxon>Eukaryota</taxon>
        <taxon>Metamonada</taxon>
        <taxon>Diplomonadida</taxon>
        <taxon>Hexamitidae</taxon>
        <taxon>Hexamitinae</taxon>
        <taxon>Hexamita</taxon>
    </lineage>
</organism>
<dbReference type="EMBL" id="CATOUU010000849">
    <property type="protein sequence ID" value="CAI9954573.1"/>
    <property type="molecule type" value="Genomic_DNA"/>
</dbReference>
<sequence length="184" mass="21506">MQKQKISTSVLTLVDQLNSKLQRLNSEIETQERITRQLDAQLATLRYSNSQTTDDLKRANIQLEIQKQQHQSTLSQTQTQARSADQYQLELAQRKKERTDVQILIEKQKEQFASSQAAHAKYLSAIEEMEKKCAEQRRKKEELEEANEELIGDINKTGRNVQQLQVKNKMLVEELDQLRRKLVQ</sequence>
<dbReference type="AlphaFoldDB" id="A0AA86QH96"/>